<evidence type="ECO:0000313" key="2">
    <source>
        <dbReference type="Proteomes" id="UP000636800"/>
    </source>
</evidence>
<evidence type="ECO:0000313" key="1">
    <source>
        <dbReference type="EMBL" id="KAG0463451.1"/>
    </source>
</evidence>
<protein>
    <submittedName>
        <fullName evidence="1">Uncharacterized protein</fullName>
    </submittedName>
</protein>
<sequence>METAAQKALETRLAATGGYRLSDRSLTTILLNRGQNPHRRGHHAGKRISITERTKTKEKAKIKDTLMKRTHQPTSVLRSRTIKKSLLQNVHSHPASSKKAVRSSVVVTSAIDLGYGGRKKDEWGVH</sequence>
<dbReference type="AlphaFoldDB" id="A0A835UL73"/>
<accession>A0A835UL73</accession>
<dbReference type="Proteomes" id="UP000636800">
    <property type="component" value="Chromosome 10"/>
</dbReference>
<reference evidence="1 2" key="1">
    <citation type="journal article" date="2020" name="Nat. Food">
        <title>A phased Vanilla planifolia genome enables genetic improvement of flavour and production.</title>
        <authorList>
            <person name="Hasing T."/>
            <person name="Tang H."/>
            <person name="Brym M."/>
            <person name="Khazi F."/>
            <person name="Huang T."/>
            <person name="Chambers A.H."/>
        </authorList>
    </citation>
    <scope>NUCLEOTIDE SEQUENCE [LARGE SCALE GENOMIC DNA]</scope>
    <source>
        <tissue evidence="1">Leaf</tissue>
    </source>
</reference>
<dbReference type="EMBL" id="JADCNL010000010">
    <property type="protein sequence ID" value="KAG0463451.1"/>
    <property type="molecule type" value="Genomic_DNA"/>
</dbReference>
<proteinExistence type="predicted"/>
<dbReference type="OrthoDB" id="1908613at2759"/>
<comment type="caution">
    <text evidence="1">The sequence shown here is derived from an EMBL/GenBank/DDBJ whole genome shotgun (WGS) entry which is preliminary data.</text>
</comment>
<gene>
    <name evidence="1" type="ORF">HPP92_019520</name>
</gene>
<keyword evidence="2" id="KW-1185">Reference proteome</keyword>
<name>A0A835UL73_VANPL</name>
<organism evidence="1 2">
    <name type="scientific">Vanilla planifolia</name>
    <name type="common">Vanilla</name>
    <dbReference type="NCBI Taxonomy" id="51239"/>
    <lineage>
        <taxon>Eukaryota</taxon>
        <taxon>Viridiplantae</taxon>
        <taxon>Streptophyta</taxon>
        <taxon>Embryophyta</taxon>
        <taxon>Tracheophyta</taxon>
        <taxon>Spermatophyta</taxon>
        <taxon>Magnoliopsida</taxon>
        <taxon>Liliopsida</taxon>
        <taxon>Asparagales</taxon>
        <taxon>Orchidaceae</taxon>
        <taxon>Vanilloideae</taxon>
        <taxon>Vanilleae</taxon>
        <taxon>Vanilla</taxon>
    </lineage>
</organism>